<comment type="similarity">
    <text evidence="1">Belongs to the glycosyltransferase group 1 family. Glycosyltransferase 4 subfamily.</text>
</comment>
<keyword evidence="3 4" id="KW-0808">Transferase</keyword>
<evidence type="ECO:0000256" key="1">
    <source>
        <dbReference type="ARBA" id="ARBA00009481"/>
    </source>
</evidence>
<proteinExistence type="inferred from homology"/>
<evidence type="ECO:0000256" key="2">
    <source>
        <dbReference type="ARBA" id="ARBA00022676"/>
    </source>
</evidence>
<evidence type="ECO:0000256" key="3">
    <source>
        <dbReference type="ARBA" id="ARBA00022679"/>
    </source>
</evidence>
<organism evidence="4 5">
    <name type="scientific">Gomphosphaeria aponina SAG 52.96 = DSM 107014</name>
    <dbReference type="NCBI Taxonomy" id="1521640"/>
    <lineage>
        <taxon>Bacteria</taxon>
        <taxon>Bacillati</taxon>
        <taxon>Cyanobacteriota</taxon>
        <taxon>Cyanophyceae</taxon>
        <taxon>Oscillatoriophycideae</taxon>
        <taxon>Chroococcales</taxon>
        <taxon>Gomphosphaeriaceae</taxon>
        <taxon>Gomphosphaeria</taxon>
    </lineage>
</organism>
<dbReference type="SUPFAM" id="SSF53756">
    <property type="entry name" value="UDP-Glycosyltransferase/glycogen phosphorylase"/>
    <property type="match status" value="1"/>
</dbReference>
<dbReference type="Pfam" id="PF13692">
    <property type="entry name" value="Glyco_trans_1_4"/>
    <property type="match status" value="1"/>
</dbReference>
<name>A0A941JN22_9CHRO</name>
<gene>
    <name evidence="4" type="ORF">DSM107014_13375</name>
</gene>
<comment type="caution">
    <text evidence="4">The sequence shown here is derived from an EMBL/GenBank/DDBJ whole genome shotgun (WGS) entry which is preliminary data.</text>
</comment>
<dbReference type="EMBL" id="JADQBC010000092">
    <property type="protein sequence ID" value="MBR8828869.1"/>
    <property type="molecule type" value="Genomic_DNA"/>
</dbReference>
<evidence type="ECO:0000313" key="4">
    <source>
        <dbReference type="EMBL" id="MBR8828869.1"/>
    </source>
</evidence>
<sequence length="395" mass="43992">MTLKISLIVSDLSSSGAGRWGGGVRPFLLAQALKKLNYQVEIVGLAFNSDTPPIYAPGISIAVIPCEYYSGIISAAQELLPRINGDIIYAVKLKTTSFGISVVKKLISHRPLILDIDDWELSWYGGDEWQYRPNLKQLARDIFKPDGALRYPDHPLYLKWMEGLVSYADAVTTQTQFLQQKFGGVYVPNGKDTELFSPAKYDPEVSRAKYGLTDYKVLMFPGAPRPYKGLEDVLMALEKINQPNLKLVIVGGSPYDDYDNQLMEKWGNWIIKLPRYPVDVMPEIVSAAHMILVPQRNTLATQAQFPLKLTDGMAMAKPILATRVGDIPAIIGDTGYLVEPNSPDEIAEKIKWIFENFDAASAKGMAARERCVKYLKIENMAAILEEVMAQIIVNG</sequence>
<accession>A0A941JN22</accession>
<dbReference type="GO" id="GO:0016757">
    <property type="term" value="F:glycosyltransferase activity"/>
    <property type="evidence" value="ECO:0007669"/>
    <property type="project" value="UniProtKB-KW"/>
</dbReference>
<reference evidence="4" key="1">
    <citation type="submission" date="2021-02" db="EMBL/GenBank/DDBJ databases">
        <title>Metagenome analyses of Stigonema ocellatum DSM 106950, Chlorogloea purpurea SAG 13.99 and Gomphosphaeria aponina DSM 107014.</title>
        <authorList>
            <person name="Marter P."/>
            <person name="Huang S."/>
        </authorList>
    </citation>
    <scope>NUCLEOTIDE SEQUENCE</scope>
    <source>
        <strain evidence="4">JP213</strain>
    </source>
</reference>
<dbReference type="Proteomes" id="UP000767446">
    <property type="component" value="Unassembled WGS sequence"/>
</dbReference>
<evidence type="ECO:0000313" key="5">
    <source>
        <dbReference type="Proteomes" id="UP000767446"/>
    </source>
</evidence>
<dbReference type="EC" id="2.4.-.-" evidence="4"/>
<dbReference type="PANTHER" id="PTHR12526">
    <property type="entry name" value="GLYCOSYLTRANSFERASE"/>
    <property type="match status" value="1"/>
</dbReference>
<keyword evidence="2 4" id="KW-0328">Glycosyltransferase</keyword>
<dbReference type="AlphaFoldDB" id="A0A941JN22"/>
<protein>
    <submittedName>
        <fullName evidence="4">Glycosyltransferase</fullName>
        <ecNumber evidence="4">2.4.-.-</ecNumber>
    </submittedName>
</protein>
<dbReference type="Gene3D" id="3.40.50.2000">
    <property type="entry name" value="Glycogen Phosphorylase B"/>
    <property type="match status" value="2"/>
</dbReference>
<dbReference type="PANTHER" id="PTHR12526:SF640">
    <property type="entry name" value="COLANIC ACID BIOSYNTHESIS GLYCOSYLTRANSFERASE WCAL-RELATED"/>
    <property type="match status" value="1"/>
</dbReference>